<evidence type="ECO:0008006" key="3">
    <source>
        <dbReference type="Google" id="ProtNLM"/>
    </source>
</evidence>
<dbReference type="InterPro" id="IPR019587">
    <property type="entry name" value="Polyketide_cyclase/dehydratase"/>
</dbReference>
<comment type="caution">
    <text evidence="1">The sequence shown here is derived from an EMBL/GenBank/DDBJ whole genome shotgun (WGS) entry which is preliminary data.</text>
</comment>
<keyword evidence="2" id="KW-1185">Reference proteome</keyword>
<name>A0A0J9E2S3_9RHOB</name>
<evidence type="ECO:0000313" key="1">
    <source>
        <dbReference type="EMBL" id="KMW57035.1"/>
    </source>
</evidence>
<dbReference type="AlphaFoldDB" id="A0A0J9E2S3"/>
<dbReference type="Proteomes" id="UP000037178">
    <property type="component" value="Unassembled WGS sequence"/>
</dbReference>
<dbReference type="SUPFAM" id="SSF55961">
    <property type="entry name" value="Bet v1-like"/>
    <property type="match status" value="1"/>
</dbReference>
<dbReference type="EMBL" id="LFTY01000002">
    <property type="protein sequence ID" value="KMW57035.1"/>
    <property type="molecule type" value="Genomic_DNA"/>
</dbReference>
<organism evidence="1 2">
    <name type="scientific">Candidatus Rhodobacter oscarellae</name>
    <dbReference type="NCBI Taxonomy" id="1675527"/>
    <lineage>
        <taxon>Bacteria</taxon>
        <taxon>Pseudomonadati</taxon>
        <taxon>Pseudomonadota</taxon>
        <taxon>Alphaproteobacteria</taxon>
        <taxon>Rhodobacterales</taxon>
        <taxon>Rhodobacter group</taxon>
        <taxon>Rhodobacter</taxon>
    </lineage>
</organism>
<proteinExistence type="predicted"/>
<evidence type="ECO:0000313" key="2">
    <source>
        <dbReference type="Proteomes" id="UP000037178"/>
    </source>
</evidence>
<protein>
    <recommendedName>
        <fullName evidence="3">SRPBCC family protein</fullName>
    </recommendedName>
</protein>
<dbReference type="RefSeq" id="WP_049642826.1">
    <property type="nucleotide sequence ID" value="NZ_LFTY01000002.1"/>
</dbReference>
<accession>A0A0J9E2S3</accession>
<dbReference type="InterPro" id="IPR023393">
    <property type="entry name" value="START-like_dom_sf"/>
</dbReference>
<reference evidence="1 2" key="1">
    <citation type="submission" date="2015-06" db="EMBL/GenBank/DDBJ databases">
        <title>Draft genome sequence of an Alphaproteobacteria species associated to the Mediterranean sponge Oscarella lobularis.</title>
        <authorList>
            <person name="Jourda C."/>
            <person name="Santini S."/>
            <person name="Claverie J.-M."/>
        </authorList>
    </citation>
    <scope>NUCLEOTIDE SEQUENCE [LARGE SCALE GENOMIC DNA]</scope>
    <source>
        <strain evidence="1">IGS</strain>
    </source>
</reference>
<sequence>MLTITETRAAEIPASELWKVWDNFANIYVFNPNITHSRIINGTAENGLGAERQCDLPGKNQYLRERVVEYRPEKRLVVEIFDTSLPMKSMGAEIAFKALGPNRTQITMTATATPKFGLLGRLMTLPMRPMMRRQIGSLLEASIRYALTGEEANPRRVRPVVDKPVAA</sequence>
<dbReference type="Gene3D" id="3.30.530.20">
    <property type="match status" value="1"/>
</dbReference>
<dbReference type="STRING" id="1675527.AIOL_001993"/>
<dbReference type="OrthoDB" id="1364128at2"/>
<gene>
    <name evidence="1" type="ORF">AIOL_001993</name>
</gene>
<dbReference type="Pfam" id="PF10604">
    <property type="entry name" value="Polyketide_cyc2"/>
    <property type="match status" value="1"/>
</dbReference>
<dbReference type="CDD" id="cd07821">
    <property type="entry name" value="PYR_PYL_RCAR_like"/>
    <property type="match status" value="1"/>
</dbReference>
<dbReference type="PATRIC" id="fig|1675527.3.peg.2098"/>